<proteinExistence type="predicted"/>
<keyword evidence="2" id="KW-1185">Reference proteome</keyword>
<organism evidence="1 2">
    <name type="scientific">Liparis tanakae</name>
    <name type="common">Tanaka's snailfish</name>
    <dbReference type="NCBI Taxonomy" id="230148"/>
    <lineage>
        <taxon>Eukaryota</taxon>
        <taxon>Metazoa</taxon>
        <taxon>Chordata</taxon>
        <taxon>Craniata</taxon>
        <taxon>Vertebrata</taxon>
        <taxon>Euteleostomi</taxon>
        <taxon>Actinopterygii</taxon>
        <taxon>Neopterygii</taxon>
        <taxon>Teleostei</taxon>
        <taxon>Neoteleostei</taxon>
        <taxon>Acanthomorphata</taxon>
        <taxon>Eupercaria</taxon>
        <taxon>Perciformes</taxon>
        <taxon>Cottioidei</taxon>
        <taxon>Cottales</taxon>
        <taxon>Liparidae</taxon>
        <taxon>Liparis</taxon>
    </lineage>
</organism>
<dbReference type="AlphaFoldDB" id="A0A4Z2I922"/>
<accession>A0A4Z2I922</accession>
<dbReference type="Proteomes" id="UP000314294">
    <property type="component" value="Unassembled WGS sequence"/>
</dbReference>
<evidence type="ECO:0000313" key="1">
    <source>
        <dbReference type="EMBL" id="TNN74487.1"/>
    </source>
</evidence>
<sequence>MVRAAGGGGLSVCPRAHGHICLRGHTATISDPRPPLGGPPLTLAAAPVLGQFIHQELTSRSDHRETEETINYKKSPEYSKISFSQDSNSLEDEEYVLFRGQSSDEEKKSFSNAALHHVSAERSLLGHGGKVQLHHWQWCSPAASGLTCFNPRDWTSFPDKRKMGRWIIVYLFPMSNFCWEKVKVPSPARALGERRQRPPVRFGQQPQDVRHVRQTAFYSAAG</sequence>
<name>A0A4Z2I922_9TELE</name>
<reference evidence="1 2" key="1">
    <citation type="submission" date="2019-03" db="EMBL/GenBank/DDBJ databases">
        <title>First draft genome of Liparis tanakae, snailfish: a comprehensive survey of snailfish specific genes.</title>
        <authorList>
            <person name="Kim W."/>
            <person name="Song I."/>
            <person name="Jeong J.-H."/>
            <person name="Kim D."/>
            <person name="Kim S."/>
            <person name="Ryu S."/>
            <person name="Song J.Y."/>
            <person name="Lee S.K."/>
        </authorList>
    </citation>
    <scope>NUCLEOTIDE SEQUENCE [LARGE SCALE GENOMIC DNA]</scope>
    <source>
        <tissue evidence="1">Muscle</tissue>
    </source>
</reference>
<evidence type="ECO:0000313" key="2">
    <source>
        <dbReference type="Proteomes" id="UP000314294"/>
    </source>
</evidence>
<comment type="caution">
    <text evidence="1">The sequence shown here is derived from an EMBL/GenBank/DDBJ whole genome shotgun (WGS) entry which is preliminary data.</text>
</comment>
<dbReference type="EMBL" id="SRLO01000113">
    <property type="protein sequence ID" value="TNN74487.1"/>
    <property type="molecule type" value="Genomic_DNA"/>
</dbReference>
<gene>
    <name evidence="1" type="ORF">EYF80_015267</name>
</gene>
<protein>
    <submittedName>
        <fullName evidence="1">Uncharacterized protein</fullName>
    </submittedName>
</protein>